<organism evidence="3 4">
    <name type="scientific">Achaetomium macrosporum</name>
    <dbReference type="NCBI Taxonomy" id="79813"/>
    <lineage>
        <taxon>Eukaryota</taxon>
        <taxon>Fungi</taxon>
        <taxon>Dikarya</taxon>
        <taxon>Ascomycota</taxon>
        <taxon>Pezizomycotina</taxon>
        <taxon>Sordariomycetes</taxon>
        <taxon>Sordariomycetidae</taxon>
        <taxon>Sordariales</taxon>
        <taxon>Chaetomiaceae</taxon>
        <taxon>Achaetomium</taxon>
    </lineage>
</organism>
<protein>
    <recommendedName>
        <fullName evidence="2">(+)RNA virus helicase C-terminal domain-containing protein</fullName>
    </recommendedName>
</protein>
<keyword evidence="4" id="KW-1185">Reference proteome</keyword>
<reference evidence="3" key="1">
    <citation type="journal article" date="2023" name="Mol. Phylogenet. Evol.">
        <title>Genome-scale phylogeny and comparative genomics of the fungal order Sordariales.</title>
        <authorList>
            <person name="Hensen N."/>
            <person name="Bonometti L."/>
            <person name="Westerberg I."/>
            <person name="Brannstrom I.O."/>
            <person name="Guillou S."/>
            <person name="Cros-Aarteil S."/>
            <person name="Calhoun S."/>
            <person name="Haridas S."/>
            <person name="Kuo A."/>
            <person name="Mondo S."/>
            <person name="Pangilinan J."/>
            <person name="Riley R."/>
            <person name="LaButti K."/>
            <person name="Andreopoulos B."/>
            <person name="Lipzen A."/>
            <person name="Chen C."/>
            <person name="Yan M."/>
            <person name="Daum C."/>
            <person name="Ng V."/>
            <person name="Clum A."/>
            <person name="Steindorff A."/>
            <person name="Ohm R.A."/>
            <person name="Martin F."/>
            <person name="Silar P."/>
            <person name="Natvig D.O."/>
            <person name="Lalanne C."/>
            <person name="Gautier V."/>
            <person name="Ament-Velasquez S.L."/>
            <person name="Kruys A."/>
            <person name="Hutchinson M.I."/>
            <person name="Powell A.J."/>
            <person name="Barry K."/>
            <person name="Miller A.N."/>
            <person name="Grigoriev I.V."/>
            <person name="Debuchy R."/>
            <person name="Gladieux P."/>
            <person name="Hiltunen Thoren M."/>
            <person name="Johannesson H."/>
        </authorList>
    </citation>
    <scope>NUCLEOTIDE SEQUENCE</scope>
    <source>
        <strain evidence="3">CBS 532.94</strain>
    </source>
</reference>
<sequence>METTEFSTITLTTTSAMTVTTMVTATVTAMASTVSVAADTLVDEAAKLTEPGVFMIIRKHTPEFLLLVGDPMQLGRMTTALLREALIHGTRSWEVVVQRCLSLCLMAALACRAGEATKSSMYDNMAPSRSTPKEQNRAPSQSHGEACFSPRRSARSGKGVGV</sequence>
<comment type="caution">
    <text evidence="3">The sequence shown here is derived from an EMBL/GenBank/DDBJ whole genome shotgun (WGS) entry which is preliminary data.</text>
</comment>
<reference evidence="3" key="2">
    <citation type="submission" date="2023-05" db="EMBL/GenBank/DDBJ databases">
        <authorList>
            <consortium name="Lawrence Berkeley National Laboratory"/>
            <person name="Steindorff A."/>
            <person name="Hensen N."/>
            <person name="Bonometti L."/>
            <person name="Westerberg I."/>
            <person name="Brannstrom I.O."/>
            <person name="Guillou S."/>
            <person name="Cros-Aarteil S."/>
            <person name="Calhoun S."/>
            <person name="Haridas S."/>
            <person name="Kuo A."/>
            <person name="Mondo S."/>
            <person name="Pangilinan J."/>
            <person name="Riley R."/>
            <person name="Labutti K."/>
            <person name="Andreopoulos B."/>
            <person name="Lipzen A."/>
            <person name="Chen C."/>
            <person name="Yanf M."/>
            <person name="Daum C."/>
            <person name="Ng V."/>
            <person name="Clum A."/>
            <person name="Ohm R."/>
            <person name="Martin F."/>
            <person name="Silar P."/>
            <person name="Natvig D."/>
            <person name="Lalanne C."/>
            <person name="Gautier V."/>
            <person name="Ament-Velasquez S.L."/>
            <person name="Kruys A."/>
            <person name="Hutchinson M.I."/>
            <person name="Powell A.J."/>
            <person name="Barry K."/>
            <person name="Miller A.N."/>
            <person name="Grigoriev I.V."/>
            <person name="Debuchy R."/>
            <person name="Gladieux P."/>
            <person name="Thoren M.H."/>
            <person name="Johannesson H."/>
        </authorList>
    </citation>
    <scope>NUCLEOTIDE SEQUENCE</scope>
    <source>
        <strain evidence="3">CBS 532.94</strain>
    </source>
</reference>
<dbReference type="Pfam" id="PF01443">
    <property type="entry name" value="Viral_helicase1"/>
    <property type="match status" value="1"/>
</dbReference>
<name>A0AAN7CI72_9PEZI</name>
<dbReference type="AlphaFoldDB" id="A0AAN7CI72"/>
<dbReference type="Proteomes" id="UP001303760">
    <property type="component" value="Unassembled WGS sequence"/>
</dbReference>
<dbReference type="EMBL" id="MU860007">
    <property type="protein sequence ID" value="KAK4242520.1"/>
    <property type="molecule type" value="Genomic_DNA"/>
</dbReference>
<feature type="compositionally biased region" description="Polar residues" evidence="1">
    <location>
        <begin position="121"/>
        <end position="130"/>
    </location>
</feature>
<evidence type="ECO:0000313" key="3">
    <source>
        <dbReference type="EMBL" id="KAK4242520.1"/>
    </source>
</evidence>
<evidence type="ECO:0000313" key="4">
    <source>
        <dbReference type="Proteomes" id="UP001303760"/>
    </source>
</evidence>
<dbReference type="InterPro" id="IPR027351">
    <property type="entry name" value="(+)RNA_virus_helicase_core_dom"/>
</dbReference>
<accession>A0AAN7CI72</accession>
<feature type="region of interest" description="Disordered" evidence="1">
    <location>
        <begin position="121"/>
        <end position="162"/>
    </location>
</feature>
<evidence type="ECO:0000256" key="1">
    <source>
        <dbReference type="SAM" id="MobiDB-lite"/>
    </source>
</evidence>
<evidence type="ECO:0000259" key="2">
    <source>
        <dbReference type="Pfam" id="PF01443"/>
    </source>
</evidence>
<gene>
    <name evidence="3" type="ORF">C8A03DRAFT_29280</name>
</gene>
<dbReference type="GO" id="GO:0005524">
    <property type="term" value="F:ATP binding"/>
    <property type="evidence" value="ECO:0007669"/>
    <property type="project" value="InterPro"/>
</dbReference>
<feature type="domain" description="(+)RNA virus helicase C-terminal" evidence="2">
    <location>
        <begin position="8"/>
        <end position="138"/>
    </location>
</feature>
<proteinExistence type="predicted"/>